<dbReference type="RefSeq" id="WP_132778133.1">
    <property type="nucleotide sequence ID" value="NZ_SMBZ01000029.1"/>
</dbReference>
<evidence type="ECO:0000313" key="4">
    <source>
        <dbReference type="EMBL" id="TCV11030.1"/>
    </source>
</evidence>
<evidence type="ECO:0000259" key="2">
    <source>
        <dbReference type="Pfam" id="PF07075"/>
    </source>
</evidence>
<gene>
    <name evidence="4" type="ORF">EDC17_102933</name>
</gene>
<dbReference type="Gene3D" id="3.40.50.12170">
    <property type="entry name" value="Uncharacterised protein PF07075, DUF1343"/>
    <property type="match status" value="1"/>
</dbReference>
<dbReference type="GO" id="GO:0033922">
    <property type="term" value="F:peptidoglycan beta-N-acetylmuramidase activity"/>
    <property type="evidence" value="ECO:0007669"/>
    <property type="project" value="InterPro"/>
</dbReference>
<dbReference type="InterPro" id="IPR008302">
    <property type="entry name" value="NamZ"/>
</dbReference>
<sequence>MKNFLVCIFMVALVMNSFAQIKYDNDKIKTGAERLSAYLPKLKDKKIAIVANQTTIIGKSHLVDSLQKLGVNITKVFGPEHGFRGNASAGTKVKDEVDAQTGLKIVSLYGSKKKPNKADLQDVDLLIFDIQDVGCRFYTIMNTMRDVMEAAAENDKPVMILDRPNPNAYFIDGPILDMKHKSGIGQFPIPIVHGMTLGEFALMINGEGWMANKIKCEVEVIAMEGYNHNMLYKLPIHPSPNLNTEQSILLYPSTCLFEGVALNHGRGTYFPFTVVGGPMLKDKYSFSYTPTSIPGMAEDPLFKDQQCFGLDLRNVDLEKLVHSKKINLAWMIELYNNHPNKEKFFDRSLSKQIGNIDYLIGYGDFKKQIAEGWTEEQIRKTWEPGLEEFKKSRAKYLLYP</sequence>
<evidence type="ECO:0000256" key="1">
    <source>
        <dbReference type="SAM" id="SignalP"/>
    </source>
</evidence>
<dbReference type="Pfam" id="PF07075">
    <property type="entry name" value="NamZ_N"/>
    <property type="match status" value="1"/>
</dbReference>
<dbReference type="PANTHER" id="PTHR42915">
    <property type="entry name" value="HYPOTHETICAL 460 KDA PROTEIN IN FEUA-SIGW INTERGENIC REGION [PRECURSOR]"/>
    <property type="match status" value="1"/>
</dbReference>
<dbReference type="OrthoDB" id="9801061at2"/>
<dbReference type="Pfam" id="PF20732">
    <property type="entry name" value="NamZ_C"/>
    <property type="match status" value="1"/>
</dbReference>
<keyword evidence="1" id="KW-0732">Signal</keyword>
<organism evidence="4 5">
    <name type="scientific">Sphingobacterium alimentarium</name>
    <dbReference type="NCBI Taxonomy" id="797292"/>
    <lineage>
        <taxon>Bacteria</taxon>
        <taxon>Pseudomonadati</taxon>
        <taxon>Bacteroidota</taxon>
        <taxon>Sphingobacteriia</taxon>
        <taxon>Sphingobacteriales</taxon>
        <taxon>Sphingobacteriaceae</taxon>
        <taxon>Sphingobacterium</taxon>
    </lineage>
</organism>
<dbReference type="Gene3D" id="3.90.1150.140">
    <property type="match status" value="1"/>
</dbReference>
<proteinExistence type="predicted"/>
<feature type="domain" description="Peptidoglycan beta-N-acetylmuramidase NamZ C-terminal" evidence="3">
    <location>
        <begin position="249"/>
        <end position="399"/>
    </location>
</feature>
<dbReference type="PIRSF" id="PIRSF016719">
    <property type="entry name" value="UCP016719"/>
    <property type="match status" value="1"/>
</dbReference>
<dbReference type="Proteomes" id="UP000295197">
    <property type="component" value="Unassembled WGS sequence"/>
</dbReference>
<keyword evidence="5" id="KW-1185">Reference proteome</keyword>
<reference evidence="4 5" key="1">
    <citation type="submission" date="2019-03" db="EMBL/GenBank/DDBJ databases">
        <title>Genomic Encyclopedia of Type Strains, Phase IV (KMG-IV): sequencing the most valuable type-strain genomes for metagenomic binning, comparative biology and taxonomic classification.</title>
        <authorList>
            <person name="Goeker M."/>
        </authorList>
    </citation>
    <scope>NUCLEOTIDE SEQUENCE [LARGE SCALE GENOMIC DNA]</scope>
    <source>
        <strain evidence="4 5">DSM 22362</strain>
    </source>
</reference>
<dbReference type="EMBL" id="SMBZ01000029">
    <property type="protein sequence ID" value="TCV11030.1"/>
    <property type="molecule type" value="Genomic_DNA"/>
</dbReference>
<feature type="domain" description="Peptidoglycan beta-N-acetylmuramidase NamZ N-terminal" evidence="2">
    <location>
        <begin position="47"/>
        <end position="245"/>
    </location>
</feature>
<evidence type="ECO:0000259" key="3">
    <source>
        <dbReference type="Pfam" id="PF20732"/>
    </source>
</evidence>
<name>A0A4R3VXB9_9SPHI</name>
<accession>A0A4R3VXB9</accession>
<evidence type="ECO:0000313" key="5">
    <source>
        <dbReference type="Proteomes" id="UP000295197"/>
    </source>
</evidence>
<feature type="chain" id="PRO_5020844283" evidence="1">
    <location>
        <begin position="20"/>
        <end position="400"/>
    </location>
</feature>
<dbReference type="InterPro" id="IPR048502">
    <property type="entry name" value="NamZ_N"/>
</dbReference>
<comment type="caution">
    <text evidence="4">The sequence shown here is derived from an EMBL/GenBank/DDBJ whole genome shotgun (WGS) entry which is preliminary data.</text>
</comment>
<feature type="signal peptide" evidence="1">
    <location>
        <begin position="1"/>
        <end position="19"/>
    </location>
</feature>
<dbReference type="PANTHER" id="PTHR42915:SF1">
    <property type="entry name" value="PEPTIDOGLYCAN BETA-N-ACETYLMURAMIDASE NAMZ"/>
    <property type="match status" value="1"/>
</dbReference>
<dbReference type="AlphaFoldDB" id="A0A4R3VXB9"/>
<dbReference type="InterPro" id="IPR048503">
    <property type="entry name" value="NamZ_C"/>
</dbReference>
<protein>
    <submittedName>
        <fullName evidence="4">Uncharacterized protein YbbC (DUF1343 family)</fullName>
    </submittedName>
</protein>